<protein>
    <recommendedName>
        <fullName evidence="3">DUF3866 domain-containing protein</fullName>
    </recommendedName>
</protein>
<reference evidence="1" key="1">
    <citation type="journal article" date="2019" name="Microbiol. Resour. Announc.">
        <title>Complete Genome Sequence of Rubrobacter xylanophilus Strain AA3-22, Isolated from Arima Onsen in Japan.</title>
        <authorList>
            <person name="Tomariguchi N."/>
            <person name="Miyazaki K."/>
        </authorList>
    </citation>
    <scope>NUCLEOTIDE SEQUENCE [LARGE SCALE GENOMIC DNA]</scope>
    <source>
        <strain evidence="1">AA3-22</strain>
    </source>
</reference>
<dbReference type="Pfam" id="PF12982">
    <property type="entry name" value="DUF3866"/>
    <property type="match status" value="1"/>
</dbReference>
<dbReference type="InterPro" id="IPR024479">
    <property type="entry name" value="DUF3866"/>
</dbReference>
<dbReference type="EMBL" id="AP019791">
    <property type="protein sequence ID" value="BBL78904.1"/>
    <property type="molecule type" value="Genomic_DNA"/>
</dbReference>
<name>A0A510HG38_9ACTN</name>
<organism evidence="1 2">
    <name type="scientific">Rubrobacter xylanophilus</name>
    <dbReference type="NCBI Taxonomy" id="49319"/>
    <lineage>
        <taxon>Bacteria</taxon>
        <taxon>Bacillati</taxon>
        <taxon>Actinomycetota</taxon>
        <taxon>Rubrobacteria</taxon>
        <taxon>Rubrobacterales</taxon>
        <taxon>Rubrobacteraceae</taxon>
        <taxon>Rubrobacter</taxon>
    </lineage>
</organism>
<dbReference type="Proteomes" id="UP000318065">
    <property type="component" value="Chromosome"/>
</dbReference>
<dbReference type="OrthoDB" id="3401376at2"/>
<gene>
    <name evidence="1" type="ORF">RxyAA322_07580</name>
</gene>
<evidence type="ECO:0008006" key="3">
    <source>
        <dbReference type="Google" id="ProtNLM"/>
    </source>
</evidence>
<sequence>MLRRAVALGEPDADGIFELELLEGPLAGRRFAAVCYPELGRMPRGGEEILANTLGLEMGLGTGGLAVAVPPGGAGEVPENRDHFVKLPYTPLQHPAPPPEELAGSLRGVPVAVLPLHSHLAPACCAAAALRPGWRVAFVWQEGGALPVGLSVLVRKLREQGLLSVVVSAGNCFGGDVEAPNVYAALLAAAAGADLVLAGIGPGVVGTGSPYGHGGMAAAAALNAACALGGEPVLAPRISLVDPRPRHFGLSHHTRSVLEAALAPCRVALPRGAPEAELRGLPERHRYVPVPFGAAGLEERFGLSFESMGRGYERDPVFFDAAAAAVALALGEVDG</sequence>
<accession>A0A510HG38</accession>
<evidence type="ECO:0000313" key="1">
    <source>
        <dbReference type="EMBL" id="BBL78904.1"/>
    </source>
</evidence>
<dbReference type="RefSeq" id="WP_143526994.1">
    <property type="nucleotide sequence ID" value="NZ_AP019791.1"/>
</dbReference>
<dbReference type="AlphaFoldDB" id="A0A510HG38"/>
<proteinExistence type="predicted"/>
<evidence type="ECO:0000313" key="2">
    <source>
        <dbReference type="Proteomes" id="UP000318065"/>
    </source>
</evidence>
<keyword evidence="2" id="KW-1185">Reference proteome</keyword>